<proteinExistence type="inferred from homology"/>
<dbReference type="PaxDb" id="3055-EDP08385"/>
<comment type="similarity">
    <text evidence="4">Belongs to the LTN1 family.</text>
</comment>
<evidence type="ECO:0000256" key="12">
    <source>
        <dbReference type="ARBA" id="ARBA00022786"/>
    </source>
</evidence>
<feature type="region of interest" description="Disordered" evidence="15">
    <location>
        <begin position="1100"/>
        <end position="1123"/>
    </location>
</feature>
<evidence type="ECO:0000256" key="11">
    <source>
        <dbReference type="ARBA" id="ARBA00022771"/>
    </source>
</evidence>
<dbReference type="SUPFAM" id="SSF57850">
    <property type="entry name" value="RING/U-box"/>
    <property type="match status" value="1"/>
</dbReference>
<reference evidence="17 18" key="1">
    <citation type="journal article" date="2007" name="Science">
        <title>The Chlamydomonas genome reveals the evolution of key animal and plant functions.</title>
        <authorList>
            <person name="Merchant S.S."/>
            <person name="Prochnik S.E."/>
            <person name="Vallon O."/>
            <person name="Harris E.H."/>
            <person name="Karpowicz S.J."/>
            <person name="Witman G.B."/>
            <person name="Terry A."/>
            <person name="Salamov A."/>
            <person name="Fritz-Laylin L.K."/>
            <person name="Marechal-Drouard L."/>
            <person name="Marshall W.F."/>
            <person name="Qu L.H."/>
            <person name="Nelson D.R."/>
            <person name="Sanderfoot A.A."/>
            <person name="Spalding M.H."/>
            <person name="Kapitonov V.V."/>
            <person name="Ren Q."/>
            <person name="Ferris P."/>
            <person name="Lindquist E."/>
            <person name="Shapiro H."/>
            <person name="Lucas S.M."/>
            <person name="Grimwood J."/>
            <person name="Schmutz J."/>
            <person name="Cardol P."/>
            <person name="Cerutti H."/>
            <person name="Chanfreau G."/>
            <person name="Chen C.L."/>
            <person name="Cognat V."/>
            <person name="Croft M.T."/>
            <person name="Dent R."/>
            <person name="Dutcher S."/>
            <person name="Fernandez E."/>
            <person name="Fukuzawa H."/>
            <person name="Gonzalez-Ballester D."/>
            <person name="Gonzalez-Halphen D."/>
            <person name="Hallmann A."/>
            <person name="Hanikenne M."/>
            <person name="Hippler M."/>
            <person name="Inwood W."/>
            <person name="Jabbari K."/>
            <person name="Kalanon M."/>
            <person name="Kuras R."/>
            <person name="Lefebvre P.A."/>
            <person name="Lemaire S.D."/>
            <person name="Lobanov A.V."/>
            <person name="Lohr M."/>
            <person name="Manuell A."/>
            <person name="Meier I."/>
            <person name="Mets L."/>
            <person name="Mittag M."/>
            <person name="Mittelmeier T."/>
            <person name="Moroney J.V."/>
            <person name="Moseley J."/>
            <person name="Napoli C."/>
            <person name="Nedelcu A.M."/>
            <person name="Niyogi K."/>
            <person name="Novoselov S.V."/>
            <person name="Paulsen I.T."/>
            <person name="Pazour G."/>
            <person name="Purton S."/>
            <person name="Ral J.P."/>
            <person name="Riano-Pachon D.M."/>
            <person name="Riekhof W."/>
            <person name="Rymarquis L."/>
            <person name="Schroda M."/>
            <person name="Stern D."/>
            <person name="Umen J."/>
            <person name="Willows R."/>
            <person name="Wilson N."/>
            <person name="Zimmer S.L."/>
            <person name="Allmer J."/>
            <person name="Balk J."/>
            <person name="Bisova K."/>
            <person name="Chen C.J."/>
            <person name="Elias M."/>
            <person name="Gendler K."/>
            <person name="Hauser C."/>
            <person name="Lamb M.R."/>
            <person name="Ledford H."/>
            <person name="Long J.C."/>
            <person name="Minagawa J."/>
            <person name="Page M.D."/>
            <person name="Pan J."/>
            <person name="Pootakham W."/>
            <person name="Roje S."/>
            <person name="Rose A."/>
            <person name="Stahlberg E."/>
            <person name="Terauchi A.M."/>
            <person name="Yang P."/>
            <person name="Ball S."/>
            <person name="Bowler C."/>
            <person name="Dieckmann C.L."/>
            <person name="Gladyshev V.N."/>
            <person name="Green P."/>
            <person name="Jorgensen R."/>
            <person name="Mayfield S."/>
            <person name="Mueller-Roeber B."/>
            <person name="Rajamani S."/>
            <person name="Sayre R.T."/>
            <person name="Brokstein P."/>
            <person name="Dubchak I."/>
            <person name="Goodstein D."/>
            <person name="Hornick L."/>
            <person name="Huang Y.W."/>
            <person name="Jhaveri J."/>
            <person name="Luo Y."/>
            <person name="Martinez D."/>
            <person name="Ngau W.C."/>
            <person name="Otillar B."/>
            <person name="Poliakov A."/>
            <person name="Porter A."/>
            <person name="Szajkowski L."/>
            <person name="Werner G."/>
            <person name="Zhou K."/>
            <person name="Grigoriev I.V."/>
            <person name="Rokhsar D.S."/>
            <person name="Grossman A.R."/>
        </authorList>
    </citation>
    <scope>NUCLEOTIDE SEQUENCE [LARGE SCALE GENOMIC DNA]</scope>
    <source>
        <strain evidence="18">CC-503</strain>
    </source>
</reference>
<dbReference type="EMBL" id="CM008967">
    <property type="protein sequence ID" value="PNW81569.1"/>
    <property type="molecule type" value="Genomic_DNA"/>
</dbReference>
<dbReference type="PANTHER" id="PTHR12389:SF0">
    <property type="entry name" value="E3 UBIQUITIN-PROTEIN LIGASE LISTERIN"/>
    <property type="match status" value="1"/>
</dbReference>
<dbReference type="FunCoup" id="A0A2K3DM03">
    <property type="interactions" value="2070"/>
</dbReference>
<keyword evidence="11 14" id="KW-0863">Zinc-finger</keyword>
<feature type="compositionally biased region" description="Acidic residues" evidence="15">
    <location>
        <begin position="1058"/>
        <end position="1068"/>
    </location>
</feature>
<dbReference type="PANTHER" id="PTHR12389">
    <property type="entry name" value="ZINC FINGER PROTEIN 294"/>
    <property type="match status" value="1"/>
</dbReference>
<keyword evidence="10" id="KW-0677">Repeat</keyword>
<feature type="compositionally biased region" description="Basic and acidic residues" evidence="15">
    <location>
        <begin position="1"/>
        <end position="11"/>
    </location>
</feature>
<feature type="compositionally biased region" description="Acidic residues" evidence="15">
    <location>
        <begin position="1105"/>
        <end position="1115"/>
    </location>
</feature>
<feature type="region of interest" description="Disordered" evidence="15">
    <location>
        <begin position="1168"/>
        <end position="1189"/>
    </location>
</feature>
<sequence>MGKDTKGDRKPNKPSSSARAAETLASKAAAGVGVGFGGFMGGTPVATSAPGFAFGGAAAASRTGTADGGAAASSAASDGGGGGASALEPHLAGGGDPLLAAQLDGELAQCLRHLSKKDATTKTKALQNLRALVPSRSTDQVAAALPAWTQCYRRLVLDASRAVRSEAAATLAAFLTAAGKATAPHLRSLMGPWWLAQHDPHADAAAQSRAAFSAAFPSSGSGSRRQLEVLLHCRLQLAAYLRDMMTAAPAQLGDPRKDSPEELEERHERVQAACCAALAQLIDVLAGAGAAAARHPEPQQQQQQQDQEQRQCGRSESADQARAPVAVASTTRPSATPDPESELLAAVQEALCRPGFWRAAAGAKSAMVRRAAYGLARTAATRAPSLLAACVAESAPCVLGALGDKEPGNHGAVWEALLTYGKYVPEGWSHVNLRKMLLPRLTSLLRHGCYGSAASSLPALLPLLPLLPRGTLGPAPDVLTSLLEAVWAGAADPAAQSRTAQSASLAAYRECLAWGLTNSSALAAGPLQPATGAAAGGTAAVPLAGEPAPSLQPAPELAFCQTLLRGTVLQHVLPALLRRQGGCSAHSSEAASELLTDLAQSLAAASDRQQQQQQQQRAGIAAAGSAPGPAAAAAAASCTVAWDCLSQLLQEYLANTLGGLVAGMAAAAADSGGAVPADNSGGPSDMAAACEGVARLLGRLRAASSPACDLLATQAASSAAAGLMACGSALPTAASQLLAALLREHGASRVAAAALSPAPSGGLPPAAPGAGACDLPAAATGALGGGRFRGASAAVGVSLSLSLDSLIASFRDGPVAGAAAAAAADLLVAFCLSRREPDPDPEGGGGAPAGGCGGAAAALWEQVMAEVLTGGAGGSNDSGAMDAAGSAQARLLRATLLLQRLADSSDCRSGVCAWTSASLDAAAVRLASTAPAEAEADAQAGLLSNALGANPAGLVMLGPAAALSVLQALTARLRTPAAASAPAAAAAAVSALRAPLCDASCGLWRMLPEAACEAVAALAAAAWQAPVTSDVAADLQAGSDGDEGEDGWESPATSEHEDAAEEEEEQEGQELHGGAGRGAGARDMDVDVDVDVDEAALPARVLGASEEEEEDDEEQGGSVEQSAWAQALSAAARVWGECRPLAAAAEALPSDVTDALVTRLARDLASAVCGHHQQPQQQPQQQQEGQAGADGAVASFRLGARAWAVHAARLVRCVPGGASRRCAAVAALLAADPAWRTWSAPAAAAAAAATAVPPGGAAVPSLQHLARLLLRLLREEGAGRGLPRPLRGSAGRSGDGSALQDAGAGCMGWVVMELLCGHYAAARAAAAAAADDALQGGATQLPSACWRGAVGRAAEAGLQRLVSAAVLEAAEEEGRGQQDARSAAAAAHAPHPAPHRRHGDLQLRALVDGLAAGCGAAAAAAAPAAEAAYLEGLCRVAVVMERASAAAHARHLRLQQLRGAGEADGLLPPLLPHQQRLCRRWLAACSPGAAAAAAASASACGLPRRAVCRLLPLVAGPLRRAAACRVGDDGRPAAAAEALLVEAGLPQLAGEWVRHCLAQPAVLGDPRPLPQPKADAEAGPLESLRLAAACFPVPGARGGCASSGSGAAAAAAAAALVRSGGGALAAAERPLLLALVRHQAVRTAGAAAARRQQQRPGAPDAPGRAAAQPVPVQSEEEDQEAQACVTRLQHAAVLYCWQDMGQPDWHMLLQDVQVQLAAAVSALQAVLRHVAAAARAAADGVLGQAPGSTPAGPVALQLLRKLAQRGVLPKLPAAAQLAGACEEAVGGGGIGPAAQAAAQLAAVLAELQGDIAAARVSSTAAGAAATARELGASVSCCYSSALQLAVLAGGLACFTAGLGSCAAAATITHWLAAHDVFWAAVARCTGHALQPGREHLGAAAAAEAVQASTGALEEAGLDVVGAVLALALAPSGGTSGNATPAMVLQLRPAAYRLLLLLGGDSSSLLGRLTLAEAVAAAADGGGGQGSAAGDAADVLPEYEGDDVAYLIAGGVRPEMAPLLLPPQPAAAASSGGGGGGCPVSYLAAWSLLLAHALQMDAGSRGLAVLRQLLREAGHLVHGLLGQLVPQLGITGGAGAGAGGAGASARAKGGRRHGHVAPGAAGRGTGPGGSSGDAGAAAGAAGEAWHLAEVLREVGLPLGRHARRTCCRSLYRAVLRALPATARGWFGDLRDRGLAAAVEAYTAAAEGPALLAAEMEAVQALGKGAATSDSDSKFSVRCSAAAREVVAVLEVEDGAVLELAVRLPACMPLRAPEVECRRKVGVNEGRLRKWLLSISTFLRHQNGSVADAICLWRRNVDSEFAGVEACLICYSVISSVNAQLPRLVCRTCGVRFHPACLYKWFKSAGKSQCPHCQALW</sequence>
<dbReference type="Gene3D" id="1.25.10.10">
    <property type="entry name" value="Leucine-rich Repeat Variant"/>
    <property type="match status" value="1"/>
</dbReference>
<dbReference type="PROSITE" id="PS50089">
    <property type="entry name" value="ZF_RING_2"/>
    <property type="match status" value="1"/>
</dbReference>
<keyword evidence="8" id="KW-0808">Transferase</keyword>
<dbReference type="InterPro" id="IPR039795">
    <property type="entry name" value="LTN1/Rkr1"/>
</dbReference>
<evidence type="ECO:0000256" key="2">
    <source>
        <dbReference type="ARBA" id="ARBA00004514"/>
    </source>
</evidence>
<dbReference type="InterPro" id="IPR001841">
    <property type="entry name" value="Znf_RING"/>
</dbReference>
<dbReference type="OMA" id="HARRTCC"/>
<keyword evidence="13" id="KW-0862">Zinc</keyword>
<gene>
    <name evidence="17" type="ORF">CHLRE_06g252100v5</name>
</gene>
<dbReference type="Pfam" id="PF22999">
    <property type="entry name" value="LTN1_E3_ligase_6th"/>
    <property type="match status" value="1"/>
</dbReference>
<dbReference type="GO" id="GO:0072344">
    <property type="term" value="P:rescue of stalled ribosome"/>
    <property type="evidence" value="ECO:0000318"/>
    <property type="project" value="GO_Central"/>
</dbReference>
<dbReference type="Proteomes" id="UP000006906">
    <property type="component" value="Chromosome 6"/>
</dbReference>
<dbReference type="Gene3D" id="3.30.40.10">
    <property type="entry name" value="Zinc/RING finger domain, C3HC4 (zinc finger)"/>
    <property type="match status" value="1"/>
</dbReference>
<comment type="catalytic activity">
    <reaction evidence="1">
        <text>S-ubiquitinyl-[E2 ubiquitin-conjugating enzyme]-L-cysteine + [acceptor protein]-L-lysine = [E2 ubiquitin-conjugating enzyme]-L-cysteine + N(6)-ubiquitinyl-[acceptor protein]-L-lysine.</text>
        <dbReference type="EC" id="2.3.2.27"/>
    </reaction>
</comment>
<name>A0A2K3DM03_CHLRE</name>
<dbReference type="CDD" id="cd16491">
    <property type="entry name" value="RING-CH-C4HC3_LTN1"/>
    <property type="match status" value="1"/>
</dbReference>
<dbReference type="GO" id="GO:1990112">
    <property type="term" value="C:RQC complex"/>
    <property type="evidence" value="ECO:0000318"/>
    <property type="project" value="GO_Central"/>
</dbReference>
<evidence type="ECO:0000256" key="3">
    <source>
        <dbReference type="ARBA" id="ARBA00004906"/>
    </source>
</evidence>
<dbReference type="InterPro" id="IPR016024">
    <property type="entry name" value="ARM-type_fold"/>
</dbReference>
<evidence type="ECO:0000256" key="8">
    <source>
        <dbReference type="ARBA" id="ARBA00022679"/>
    </source>
</evidence>
<feature type="domain" description="RING-type" evidence="16">
    <location>
        <begin position="2325"/>
        <end position="2372"/>
    </location>
</feature>
<dbReference type="UniPathway" id="UPA00143"/>
<evidence type="ECO:0000256" key="6">
    <source>
        <dbReference type="ARBA" id="ARBA00017157"/>
    </source>
</evidence>
<dbReference type="Pfam" id="PF22958">
    <property type="entry name" value="Ltn1_1st"/>
    <property type="match status" value="1"/>
</dbReference>
<dbReference type="InterPro" id="IPR054478">
    <property type="entry name" value="LTN1_UBC"/>
</dbReference>
<evidence type="ECO:0000256" key="10">
    <source>
        <dbReference type="ARBA" id="ARBA00022737"/>
    </source>
</evidence>
<evidence type="ECO:0000256" key="15">
    <source>
        <dbReference type="SAM" id="MobiDB-lite"/>
    </source>
</evidence>
<feature type="compositionally biased region" description="Low complexity" evidence="15">
    <location>
        <begin position="289"/>
        <end position="306"/>
    </location>
</feature>
<feature type="compositionally biased region" description="Basic and acidic residues" evidence="15">
    <location>
        <begin position="307"/>
        <end position="319"/>
    </location>
</feature>
<feature type="compositionally biased region" description="Low complexity" evidence="15">
    <location>
        <begin position="65"/>
        <end position="77"/>
    </location>
</feature>
<dbReference type="InterPro" id="IPR013083">
    <property type="entry name" value="Znf_RING/FYVE/PHD"/>
</dbReference>
<dbReference type="GO" id="GO:0016567">
    <property type="term" value="P:protein ubiquitination"/>
    <property type="evidence" value="ECO:0007669"/>
    <property type="project" value="UniProtKB-UniPathway"/>
</dbReference>
<dbReference type="GeneID" id="5722179"/>
<evidence type="ECO:0000256" key="1">
    <source>
        <dbReference type="ARBA" id="ARBA00000900"/>
    </source>
</evidence>
<feature type="region of interest" description="Disordered" evidence="15">
    <location>
        <begin position="1"/>
        <end position="22"/>
    </location>
</feature>
<protein>
    <recommendedName>
        <fullName evidence="6">E3 ubiquitin-protein ligase listerin</fullName>
        <ecNumber evidence="5">2.3.2.27</ecNumber>
    </recommendedName>
</protein>
<dbReference type="SUPFAM" id="SSF48371">
    <property type="entry name" value="ARM repeat"/>
    <property type="match status" value="1"/>
</dbReference>
<feature type="region of interest" description="Disordered" evidence="15">
    <location>
        <begin position="1035"/>
        <end position="1082"/>
    </location>
</feature>
<dbReference type="InParanoid" id="A0A2K3DM03"/>
<dbReference type="RefSeq" id="XP_042923319.1">
    <property type="nucleotide sequence ID" value="XM_043062613.1"/>
</dbReference>
<dbReference type="InterPro" id="IPR039804">
    <property type="entry name" value="RING-CH-C4HC3_LTN1"/>
</dbReference>
<feature type="compositionally biased region" description="Gly residues" evidence="15">
    <location>
        <begin position="2120"/>
        <end position="2131"/>
    </location>
</feature>
<dbReference type="STRING" id="3055.A0A2K3DM03"/>
<organism evidence="17 18">
    <name type="scientific">Chlamydomonas reinhardtii</name>
    <name type="common">Chlamydomonas smithii</name>
    <dbReference type="NCBI Taxonomy" id="3055"/>
    <lineage>
        <taxon>Eukaryota</taxon>
        <taxon>Viridiplantae</taxon>
        <taxon>Chlorophyta</taxon>
        <taxon>core chlorophytes</taxon>
        <taxon>Chlorophyceae</taxon>
        <taxon>CS clade</taxon>
        <taxon>Chlamydomonadales</taxon>
        <taxon>Chlamydomonadaceae</taxon>
        <taxon>Chlamydomonas</taxon>
    </lineage>
</organism>
<dbReference type="FunFam" id="3.30.40.10:FF:000038">
    <property type="entry name" value="E3 ubiquitin-protein ligase listerin"/>
    <property type="match status" value="1"/>
</dbReference>
<feature type="region of interest" description="Disordered" evidence="15">
    <location>
        <begin position="65"/>
        <end position="89"/>
    </location>
</feature>
<dbReference type="InterPro" id="IPR054477">
    <property type="entry name" value="LTN1_E3_ligase_6th"/>
</dbReference>
<keyword evidence="7" id="KW-0963">Cytoplasm</keyword>
<feature type="compositionally biased region" description="Low complexity" evidence="15">
    <location>
        <begin position="1646"/>
        <end position="1669"/>
    </location>
</feature>
<comment type="pathway">
    <text evidence="3">Protein modification; protein ubiquitination.</text>
</comment>
<evidence type="ECO:0000259" key="16">
    <source>
        <dbReference type="PROSITE" id="PS50089"/>
    </source>
</evidence>
<dbReference type="EC" id="2.3.2.27" evidence="5"/>
<dbReference type="GO" id="GO:0061630">
    <property type="term" value="F:ubiquitin protein ligase activity"/>
    <property type="evidence" value="ECO:0000318"/>
    <property type="project" value="GO_Central"/>
</dbReference>
<feature type="compositionally biased region" description="Low complexity" evidence="15">
    <location>
        <begin position="1380"/>
        <end position="1390"/>
    </location>
</feature>
<evidence type="ECO:0000256" key="9">
    <source>
        <dbReference type="ARBA" id="ARBA00022723"/>
    </source>
</evidence>
<feature type="region of interest" description="Disordered" evidence="15">
    <location>
        <begin position="1372"/>
        <end position="1397"/>
    </location>
</feature>
<keyword evidence="12" id="KW-0833">Ubl conjugation pathway</keyword>
<dbReference type="Pfam" id="PF23009">
    <property type="entry name" value="UBC_like"/>
    <property type="match status" value="1"/>
</dbReference>
<evidence type="ECO:0000256" key="4">
    <source>
        <dbReference type="ARBA" id="ARBA00007997"/>
    </source>
</evidence>
<evidence type="ECO:0000256" key="14">
    <source>
        <dbReference type="PROSITE-ProRule" id="PRU00175"/>
    </source>
</evidence>
<evidence type="ECO:0000256" key="7">
    <source>
        <dbReference type="ARBA" id="ARBA00022490"/>
    </source>
</evidence>
<dbReference type="GO" id="GO:1990116">
    <property type="term" value="P:ribosome-associated ubiquitin-dependent protein catabolic process"/>
    <property type="evidence" value="ECO:0000318"/>
    <property type="project" value="GO_Central"/>
</dbReference>
<feature type="region of interest" description="Disordered" evidence="15">
    <location>
        <begin position="289"/>
        <end position="341"/>
    </location>
</feature>
<dbReference type="InterPro" id="IPR011989">
    <property type="entry name" value="ARM-like"/>
</dbReference>
<accession>A0A2K3DM03</accession>
<dbReference type="KEGG" id="cre:CHLRE_06g252100v5"/>
<feature type="compositionally biased region" description="Low complexity" evidence="15">
    <location>
        <begin position="1173"/>
        <end position="1183"/>
    </location>
</feature>
<feature type="region of interest" description="Disordered" evidence="15">
    <location>
        <begin position="1646"/>
        <end position="1678"/>
    </location>
</feature>
<dbReference type="ExpressionAtlas" id="A0A2K3DM03">
    <property type="expression patterns" value="baseline and differential"/>
</dbReference>
<keyword evidence="18" id="KW-1185">Reference proteome</keyword>
<evidence type="ECO:0000256" key="5">
    <source>
        <dbReference type="ARBA" id="ARBA00012483"/>
    </source>
</evidence>
<dbReference type="InterPro" id="IPR054476">
    <property type="entry name" value="Ltn1_N"/>
</dbReference>
<feature type="region of interest" description="Disordered" evidence="15">
    <location>
        <begin position="2100"/>
        <end position="2136"/>
    </location>
</feature>
<dbReference type="GO" id="GO:0008270">
    <property type="term" value="F:zinc ion binding"/>
    <property type="evidence" value="ECO:0007669"/>
    <property type="project" value="UniProtKB-KW"/>
</dbReference>
<dbReference type="OrthoDB" id="6108at2759"/>
<dbReference type="GO" id="GO:0043023">
    <property type="term" value="F:ribosomal large subunit binding"/>
    <property type="evidence" value="ECO:0000318"/>
    <property type="project" value="GO_Central"/>
</dbReference>
<keyword evidence="9" id="KW-0479">Metal-binding</keyword>
<evidence type="ECO:0000313" key="18">
    <source>
        <dbReference type="Proteomes" id="UP000006906"/>
    </source>
</evidence>
<dbReference type="Gramene" id="PNW81569">
    <property type="protein sequence ID" value="PNW81569"/>
    <property type="gene ID" value="CHLRE_06g252100v5"/>
</dbReference>
<evidence type="ECO:0000256" key="13">
    <source>
        <dbReference type="ARBA" id="ARBA00022833"/>
    </source>
</evidence>
<dbReference type="GO" id="GO:0005829">
    <property type="term" value="C:cytosol"/>
    <property type="evidence" value="ECO:0000318"/>
    <property type="project" value="GO_Central"/>
</dbReference>
<evidence type="ECO:0000313" key="17">
    <source>
        <dbReference type="EMBL" id="PNW81569.1"/>
    </source>
</evidence>
<comment type="subcellular location">
    <subcellularLocation>
        <location evidence="2">Cytoplasm</location>
        <location evidence="2">Cytosol</location>
    </subcellularLocation>
</comment>